<evidence type="ECO:0000313" key="2">
    <source>
        <dbReference type="Proteomes" id="UP000502508"/>
    </source>
</evidence>
<sequence length="213" mass="24334">MPRDRRRASTSLKRKVAVRGPRKTVVVFCEGRRSEPEYLEALKREPDVKDAAAVDLRIERRATGSVPLTLVRLAIDARERSEREEGEIDEFWCVFDVEWPENHPNLREAMDLAARHGIRLAVSNPCFELWLVLHFRDCRAWLDNDAARRLRRACDGQVDKGVAGGSYMMGRHLAVERAAVLDRMHMRNAVMFPHDNPSSGMHRLVTAVSPQAL</sequence>
<protein>
    <recommendedName>
        <fullName evidence="3">RloB domain-containing protein</fullName>
    </recommendedName>
</protein>
<dbReference type="InterPro" id="IPR025591">
    <property type="entry name" value="RloB"/>
</dbReference>
<evidence type="ECO:0008006" key="3">
    <source>
        <dbReference type="Google" id="ProtNLM"/>
    </source>
</evidence>
<proteinExistence type="predicted"/>
<organism evidence="1 2">
    <name type="scientific">Phytohabitans flavus</name>
    <dbReference type="NCBI Taxonomy" id="1076124"/>
    <lineage>
        <taxon>Bacteria</taxon>
        <taxon>Bacillati</taxon>
        <taxon>Actinomycetota</taxon>
        <taxon>Actinomycetes</taxon>
        <taxon>Micromonosporales</taxon>
        <taxon>Micromonosporaceae</taxon>
    </lineage>
</organism>
<dbReference type="EMBL" id="AP022870">
    <property type="protein sequence ID" value="BCB82566.1"/>
    <property type="molecule type" value="Genomic_DNA"/>
</dbReference>
<reference evidence="1 2" key="2">
    <citation type="submission" date="2020-03" db="EMBL/GenBank/DDBJ databases">
        <authorList>
            <person name="Ichikawa N."/>
            <person name="Kimura A."/>
            <person name="Kitahashi Y."/>
            <person name="Uohara A."/>
        </authorList>
    </citation>
    <scope>NUCLEOTIDE SEQUENCE [LARGE SCALE GENOMIC DNA]</scope>
    <source>
        <strain evidence="1 2">NBRC 107702</strain>
    </source>
</reference>
<reference evidence="1 2" key="1">
    <citation type="submission" date="2020-03" db="EMBL/GenBank/DDBJ databases">
        <title>Whole genome shotgun sequence of Phytohabitans flavus NBRC 107702.</title>
        <authorList>
            <person name="Komaki H."/>
            <person name="Tamura T."/>
        </authorList>
    </citation>
    <scope>NUCLEOTIDE SEQUENCE [LARGE SCALE GENOMIC DNA]</scope>
    <source>
        <strain evidence="1 2">NBRC 107702</strain>
    </source>
</reference>
<dbReference type="Pfam" id="PF13707">
    <property type="entry name" value="RloB"/>
    <property type="match status" value="1"/>
</dbReference>
<keyword evidence="2" id="KW-1185">Reference proteome</keyword>
<accession>A0A6F8Y8X9</accession>
<gene>
    <name evidence="1" type="ORF">Pflav_089760</name>
</gene>
<dbReference type="AlphaFoldDB" id="A0A6F8Y8X9"/>
<dbReference type="Proteomes" id="UP000502508">
    <property type="component" value="Chromosome"/>
</dbReference>
<dbReference type="KEGG" id="pfla:Pflav_089760"/>
<name>A0A6F8Y8X9_9ACTN</name>
<evidence type="ECO:0000313" key="1">
    <source>
        <dbReference type="EMBL" id="BCB82566.1"/>
    </source>
</evidence>